<name>A0AAV3ZJR8_9GAST</name>
<evidence type="ECO:0000313" key="1">
    <source>
        <dbReference type="EMBL" id="GFN94796.1"/>
    </source>
</evidence>
<dbReference type="AlphaFoldDB" id="A0AAV3ZJR8"/>
<dbReference type="EMBL" id="BLXT01002468">
    <property type="protein sequence ID" value="GFN94796.1"/>
    <property type="molecule type" value="Genomic_DNA"/>
</dbReference>
<reference evidence="1 2" key="1">
    <citation type="journal article" date="2021" name="Elife">
        <title>Chloroplast acquisition without the gene transfer in kleptoplastic sea slugs, Plakobranchus ocellatus.</title>
        <authorList>
            <person name="Maeda T."/>
            <person name="Takahashi S."/>
            <person name="Yoshida T."/>
            <person name="Shimamura S."/>
            <person name="Takaki Y."/>
            <person name="Nagai Y."/>
            <person name="Toyoda A."/>
            <person name="Suzuki Y."/>
            <person name="Arimoto A."/>
            <person name="Ishii H."/>
            <person name="Satoh N."/>
            <person name="Nishiyama T."/>
            <person name="Hasebe M."/>
            <person name="Maruyama T."/>
            <person name="Minagawa J."/>
            <person name="Obokata J."/>
            <person name="Shigenobu S."/>
        </authorList>
    </citation>
    <scope>NUCLEOTIDE SEQUENCE [LARGE SCALE GENOMIC DNA]</scope>
</reference>
<sequence>MGDSNSSSVHLNHWLILHFELVHSSLPSSEVRVQLDHIDAVQLINVVPDIRCCGWRPPCAVCMESHGRLLGVRLCRNSDWKGCDPQAKIKGGRPRDAWRGTKDDGLMNSWMNSKRLAQDKVEVRKFAGALCLRLGDREDNTKARKESHACMKQ</sequence>
<organism evidence="1 2">
    <name type="scientific">Plakobranchus ocellatus</name>
    <dbReference type="NCBI Taxonomy" id="259542"/>
    <lineage>
        <taxon>Eukaryota</taxon>
        <taxon>Metazoa</taxon>
        <taxon>Spiralia</taxon>
        <taxon>Lophotrochozoa</taxon>
        <taxon>Mollusca</taxon>
        <taxon>Gastropoda</taxon>
        <taxon>Heterobranchia</taxon>
        <taxon>Euthyneura</taxon>
        <taxon>Panpulmonata</taxon>
        <taxon>Sacoglossa</taxon>
        <taxon>Placobranchoidea</taxon>
        <taxon>Plakobranchidae</taxon>
        <taxon>Plakobranchus</taxon>
    </lineage>
</organism>
<comment type="caution">
    <text evidence="1">The sequence shown here is derived from an EMBL/GenBank/DDBJ whole genome shotgun (WGS) entry which is preliminary data.</text>
</comment>
<keyword evidence="2" id="KW-1185">Reference proteome</keyword>
<protein>
    <submittedName>
        <fullName evidence="1">Uncharacterized protein</fullName>
    </submittedName>
</protein>
<evidence type="ECO:0000313" key="2">
    <source>
        <dbReference type="Proteomes" id="UP000735302"/>
    </source>
</evidence>
<gene>
    <name evidence="1" type="ORF">PoB_002130200</name>
</gene>
<dbReference type="Proteomes" id="UP000735302">
    <property type="component" value="Unassembled WGS sequence"/>
</dbReference>
<accession>A0AAV3ZJR8</accession>
<proteinExistence type="predicted"/>